<proteinExistence type="predicted"/>
<accession>A0A5N6LRE1</accession>
<dbReference type="Proteomes" id="UP000326396">
    <property type="component" value="Linkage Group LG8"/>
</dbReference>
<protein>
    <submittedName>
        <fullName evidence="1">Uncharacterized protein</fullName>
    </submittedName>
</protein>
<gene>
    <name evidence="1" type="ORF">E3N88_37515</name>
</gene>
<evidence type="ECO:0000313" key="1">
    <source>
        <dbReference type="EMBL" id="KAD2804138.1"/>
    </source>
</evidence>
<sequence length="113" mass="12667">MDHRRNHRGCTVGDCLVVVNRGGAAPNFRVSMDHWRSRGGWWLAGMDGVDSAGADDFGGFVGEYPQPQIHHSEWMDPYQRQQGQSSGSSNTFNFSEMQATMESIFGPQQSCYY</sequence>
<reference evidence="1 2" key="1">
    <citation type="submission" date="2019-05" db="EMBL/GenBank/DDBJ databases">
        <title>Mikania micrantha, genome provides insights into the molecular mechanism of rapid growth.</title>
        <authorList>
            <person name="Liu B."/>
        </authorList>
    </citation>
    <scope>NUCLEOTIDE SEQUENCE [LARGE SCALE GENOMIC DNA]</scope>
    <source>
        <strain evidence="1">NLD-2019</strain>
        <tissue evidence="1">Leaf</tissue>
    </source>
</reference>
<organism evidence="1 2">
    <name type="scientific">Mikania micrantha</name>
    <name type="common">bitter vine</name>
    <dbReference type="NCBI Taxonomy" id="192012"/>
    <lineage>
        <taxon>Eukaryota</taxon>
        <taxon>Viridiplantae</taxon>
        <taxon>Streptophyta</taxon>
        <taxon>Embryophyta</taxon>
        <taxon>Tracheophyta</taxon>
        <taxon>Spermatophyta</taxon>
        <taxon>Magnoliopsida</taxon>
        <taxon>eudicotyledons</taxon>
        <taxon>Gunneridae</taxon>
        <taxon>Pentapetalae</taxon>
        <taxon>asterids</taxon>
        <taxon>campanulids</taxon>
        <taxon>Asterales</taxon>
        <taxon>Asteraceae</taxon>
        <taxon>Asteroideae</taxon>
        <taxon>Heliantheae alliance</taxon>
        <taxon>Eupatorieae</taxon>
        <taxon>Mikania</taxon>
    </lineage>
</organism>
<dbReference type="EMBL" id="SZYD01000018">
    <property type="protein sequence ID" value="KAD2804138.1"/>
    <property type="molecule type" value="Genomic_DNA"/>
</dbReference>
<evidence type="ECO:0000313" key="2">
    <source>
        <dbReference type="Proteomes" id="UP000326396"/>
    </source>
</evidence>
<name>A0A5N6LRE1_9ASTR</name>
<keyword evidence="2" id="KW-1185">Reference proteome</keyword>
<comment type="caution">
    <text evidence="1">The sequence shown here is derived from an EMBL/GenBank/DDBJ whole genome shotgun (WGS) entry which is preliminary data.</text>
</comment>
<dbReference type="AlphaFoldDB" id="A0A5N6LRE1"/>